<name>A0A6A1RSE7_ACIGI</name>
<reference evidence="2" key="1">
    <citation type="submission" date="2021-07" db="EMBL/GenBank/DDBJ databases">
        <authorList>
            <person name="Fernandez M."/>
            <person name="Pereira P."/>
            <person name="Torres Tejerizo G.A."/>
            <person name="Gonzalez P."/>
            <person name="Agostini E."/>
        </authorList>
    </citation>
    <scope>NUCLEOTIDE SEQUENCE</scope>
    <source>
        <strain evidence="2">SFC 500-1A</strain>
    </source>
</reference>
<comment type="caution">
    <text evidence="2">The sequence shown here is derived from an EMBL/GenBank/DDBJ whole genome shotgun (WGS) entry which is preliminary data.</text>
</comment>
<dbReference type="RefSeq" id="WP_004721319.1">
    <property type="nucleotide sequence ID" value="NZ_BBRY01000002.1"/>
</dbReference>
<feature type="signal peptide" evidence="1">
    <location>
        <begin position="1"/>
        <end position="21"/>
    </location>
</feature>
<keyword evidence="1" id="KW-0732">Signal</keyword>
<sequence length="125" mass="13651">MKTLIRLTVIGLCSVSSLSFASHQNTQEIRIDHFGTGSDGDNTSGLLLKEPIKLVPYSKLDQNKEPRIEHYGTGNDGDNTTGLLLVDHEKYYAANTSTVQVDTVRIDHYGTGNDGDNTTGLLLKD</sequence>
<evidence type="ECO:0000313" key="3">
    <source>
        <dbReference type="Proteomes" id="UP000887320"/>
    </source>
</evidence>
<proteinExistence type="predicted"/>
<evidence type="ECO:0000256" key="1">
    <source>
        <dbReference type="SAM" id="SignalP"/>
    </source>
</evidence>
<dbReference type="AlphaFoldDB" id="A0A6A1RSE7"/>
<organism evidence="2 3">
    <name type="scientific">Acinetobacter guillouiae</name>
    <name type="common">Acinetobacter genomosp. 11</name>
    <dbReference type="NCBI Taxonomy" id="106649"/>
    <lineage>
        <taxon>Bacteria</taxon>
        <taxon>Pseudomonadati</taxon>
        <taxon>Pseudomonadota</taxon>
        <taxon>Gammaproteobacteria</taxon>
        <taxon>Moraxellales</taxon>
        <taxon>Moraxellaceae</taxon>
        <taxon>Acinetobacter</taxon>
    </lineage>
</organism>
<evidence type="ECO:0000313" key="2">
    <source>
        <dbReference type="EMBL" id="MCF0264053.1"/>
    </source>
</evidence>
<feature type="chain" id="PRO_5041169466" evidence="1">
    <location>
        <begin position="22"/>
        <end position="125"/>
    </location>
</feature>
<dbReference type="Proteomes" id="UP000887320">
    <property type="component" value="Unassembled WGS sequence"/>
</dbReference>
<accession>A0A6A1RSE7</accession>
<gene>
    <name evidence="2" type="ORF">KW868_06155</name>
</gene>
<protein>
    <submittedName>
        <fullName evidence="2">Uncharacterized protein</fullName>
    </submittedName>
</protein>
<dbReference type="EMBL" id="JAHWXT010000001">
    <property type="protein sequence ID" value="MCF0264053.1"/>
    <property type="molecule type" value="Genomic_DNA"/>
</dbReference>